<evidence type="ECO:0000256" key="1">
    <source>
        <dbReference type="ARBA" id="ARBA00000822"/>
    </source>
</evidence>
<feature type="chain" id="PRO_5028887443" description="chitinase" evidence="9">
    <location>
        <begin position="23"/>
        <end position="638"/>
    </location>
</feature>
<protein>
    <recommendedName>
        <fullName evidence="3">chitinase</fullName>
        <ecNumber evidence="3">3.2.1.14</ecNumber>
    </recommendedName>
</protein>
<keyword evidence="5" id="KW-0119">Carbohydrate metabolism</keyword>
<dbReference type="InterPro" id="IPR001579">
    <property type="entry name" value="Glyco_hydro_18_chit_AS"/>
</dbReference>
<dbReference type="PROSITE" id="PS01095">
    <property type="entry name" value="GH18_1"/>
    <property type="match status" value="1"/>
</dbReference>
<evidence type="ECO:0000313" key="13">
    <source>
        <dbReference type="Proteomes" id="UP000515811"/>
    </source>
</evidence>
<dbReference type="Gene3D" id="3.10.50.10">
    <property type="match status" value="1"/>
</dbReference>
<evidence type="ECO:0000256" key="7">
    <source>
        <dbReference type="RuleBase" id="RU000489"/>
    </source>
</evidence>
<keyword evidence="13" id="KW-1185">Reference proteome</keyword>
<dbReference type="InterPro" id="IPR001223">
    <property type="entry name" value="Glyco_hydro18_cat"/>
</dbReference>
<evidence type="ECO:0000256" key="4">
    <source>
        <dbReference type="ARBA" id="ARBA00022801"/>
    </source>
</evidence>
<dbReference type="InterPro" id="IPR011658">
    <property type="entry name" value="PA14_dom"/>
</dbReference>
<evidence type="ECO:0000256" key="3">
    <source>
        <dbReference type="ARBA" id="ARBA00012729"/>
    </source>
</evidence>
<evidence type="ECO:0000256" key="5">
    <source>
        <dbReference type="ARBA" id="ARBA00023024"/>
    </source>
</evidence>
<dbReference type="SMART" id="SM00636">
    <property type="entry name" value="Glyco_18"/>
    <property type="match status" value="1"/>
</dbReference>
<dbReference type="EC" id="3.2.1.14" evidence="3"/>
<dbReference type="GO" id="GO:0005975">
    <property type="term" value="P:carbohydrate metabolic process"/>
    <property type="evidence" value="ECO:0007669"/>
    <property type="project" value="InterPro"/>
</dbReference>
<feature type="domain" description="GH18" evidence="11">
    <location>
        <begin position="211"/>
        <end position="580"/>
    </location>
</feature>
<evidence type="ECO:0000259" key="11">
    <source>
        <dbReference type="PROSITE" id="PS51910"/>
    </source>
</evidence>
<keyword evidence="5" id="KW-0624">Polysaccharide degradation</keyword>
<dbReference type="InterPro" id="IPR037524">
    <property type="entry name" value="PA14/GLEYA"/>
</dbReference>
<keyword evidence="4 7" id="KW-0378">Hydrolase</keyword>
<dbReference type="PANTHER" id="PTHR11177">
    <property type="entry name" value="CHITINASE"/>
    <property type="match status" value="1"/>
</dbReference>
<dbReference type="Gene3D" id="3.90.182.10">
    <property type="entry name" value="Toxin - Anthrax Protective Antigen,domain 1"/>
    <property type="match status" value="1"/>
</dbReference>
<dbReference type="GO" id="GO:0005576">
    <property type="term" value="C:extracellular region"/>
    <property type="evidence" value="ECO:0007669"/>
    <property type="project" value="TreeGrafter"/>
</dbReference>
<evidence type="ECO:0000256" key="2">
    <source>
        <dbReference type="ARBA" id="ARBA00009121"/>
    </source>
</evidence>
<feature type="compositionally biased region" description="Pro residues" evidence="8">
    <location>
        <begin position="165"/>
        <end position="183"/>
    </location>
</feature>
<dbReference type="PANTHER" id="PTHR11177:SF317">
    <property type="entry name" value="CHITINASE 12-RELATED"/>
    <property type="match status" value="1"/>
</dbReference>
<dbReference type="PROSITE" id="PS51910">
    <property type="entry name" value="GH18_2"/>
    <property type="match status" value="1"/>
</dbReference>
<name>A0A7G9RTA4_9BURK</name>
<gene>
    <name evidence="12" type="ORF">H9K76_08495</name>
</gene>
<dbReference type="InterPro" id="IPR050314">
    <property type="entry name" value="Glycosyl_Hydrlase_18"/>
</dbReference>
<dbReference type="SUPFAM" id="SSF56988">
    <property type="entry name" value="Anthrax protective antigen"/>
    <property type="match status" value="1"/>
</dbReference>
<dbReference type="PROSITE" id="PS51820">
    <property type="entry name" value="PA14"/>
    <property type="match status" value="1"/>
</dbReference>
<keyword evidence="9" id="KW-0732">Signal</keyword>
<dbReference type="SMART" id="SM00758">
    <property type="entry name" value="PA14"/>
    <property type="match status" value="1"/>
</dbReference>
<reference evidence="12 13" key="1">
    <citation type="submission" date="2020-08" db="EMBL/GenBank/DDBJ databases">
        <title>Genome sequence of Diaphorobacter ruginosibacter DSM 27467T.</title>
        <authorList>
            <person name="Hyun D.-W."/>
            <person name="Bae J.-W."/>
        </authorList>
    </citation>
    <scope>NUCLEOTIDE SEQUENCE [LARGE SCALE GENOMIC DNA]</scope>
    <source>
        <strain evidence="12 13">DSM 27467</strain>
    </source>
</reference>
<comment type="catalytic activity">
    <reaction evidence="1">
        <text>Random endo-hydrolysis of N-acetyl-beta-D-glucosaminide (1-&gt;4)-beta-linkages in chitin and chitodextrins.</text>
        <dbReference type="EC" id="3.2.1.14"/>
    </reaction>
</comment>
<dbReference type="Proteomes" id="UP000515811">
    <property type="component" value="Chromosome"/>
</dbReference>
<accession>A0A7G9RTA4</accession>
<dbReference type="Gene3D" id="2.60.40.10">
    <property type="entry name" value="Immunoglobulins"/>
    <property type="match status" value="1"/>
</dbReference>
<dbReference type="GO" id="GO:0008843">
    <property type="term" value="F:endochitinase activity"/>
    <property type="evidence" value="ECO:0007669"/>
    <property type="project" value="UniProtKB-EC"/>
</dbReference>
<proteinExistence type="inferred from homology"/>
<keyword evidence="5" id="KW-0146">Chitin degradation</keyword>
<keyword evidence="6 7" id="KW-0326">Glycosidase</keyword>
<dbReference type="InterPro" id="IPR013783">
    <property type="entry name" value="Ig-like_fold"/>
</dbReference>
<dbReference type="SUPFAM" id="SSF51445">
    <property type="entry name" value="(Trans)glycosidases"/>
    <property type="match status" value="1"/>
</dbReference>
<evidence type="ECO:0000256" key="6">
    <source>
        <dbReference type="ARBA" id="ARBA00023295"/>
    </source>
</evidence>
<feature type="domain" description="PA14" evidence="10">
    <location>
        <begin position="25"/>
        <end position="167"/>
    </location>
</feature>
<sequence length="638" mass="68356">MPTLRTICASLLLAGACTATFAQSCAPGQWLAEYFPNTALSGAPVLSRCEDGPVNHYWGGAEGSPDPARLPVDGFSARWTGTLPFEAGPAKFITFTDDGVRVFVDGQNVIDNWTLHGVTMDVATLPMTAGQHTVRMEYFEGGGDGLAQFVIEQDRVSTPTDPTDPGDPGPNPNPNPEPPPSNPLPVVGGLGATATPQGVRLGWNPVTSSGKWVNGYYTGWFWEYFPPEAVDMSTMTHFIFGRYAPGQGSLPGGQAGELMEGAGTAHTQAEDRLIAKAHAAGTKAIMMLGGEFDGPGFMAATADAGIRATFIKNILDKAEQKGYDGVDVDWEENLDTAQGRAQALALLRELRAAAQQRPTYQPPNAPFEISWPGFWVNVNFPGEITSWHVQVAEAVDRFNLMTYSMAGDWGGGWQSWHHSPLFGESGSHPTSVASTVQAYLNAGVPRAKLGIGVGLYGMFYNNPITGPRQSGMHGSNSGDGVNSYQRLVNDNAFGQPGATYHWDDVAKQSYISYSQPWWRASDAPVTYLSYEDERSIAEKGRWVREQGLGGTLVWTINYGYLPSDGSNPQMQAVKQSFMNASASGYRVYRDGAAIATVTNAVQYVDTAAPGGSHRYQVAMIDATGKEGPLSAAVSVQAP</sequence>
<dbReference type="InterPro" id="IPR029070">
    <property type="entry name" value="Chitinase_insertion_sf"/>
</dbReference>
<dbReference type="AlphaFoldDB" id="A0A7G9RTA4"/>
<evidence type="ECO:0000256" key="8">
    <source>
        <dbReference type="SAM" id="MobiDB-lite"/>
    </source>
</evidence>
<evidence type="ECO:0000259" key="10">
    <source>
        <dbReference type="PROSITE" id="PS51820"/>
    </source>
</evidence>
<evidence type="ECO:0000256" key="9">
    <source>
        <dbReference type="SAM" id="SignalP"/>
    </source>
</evidence>
<dbReference type="EMBL" id="CP060714">
    <property type="protein sequence ID" value="QNN58829.1"/>
    <property type="molecule type" value="Genomic_DNA"/>
</dbReference>
<dbReference type="GO" id="GO:0008061">
    <property type="term" value="F:chitin binding"/>
    <property type="evidence" value="ECO:0007669"/>
    <property type="project" value="InterPro"/>
</dbReference>
<dbReference type="Pfam" id="PF00704">
    <property type="entry name" value="Glyco_hydro_18"/>
    <property type="match status" value="1"/>
</dbReference>
<evidence type="ECO:0000313" key="12">
    <source>
        <dbReference type="EMBL" id="QNN58829.1"/>
    </source>
</evidence>
<dbReference type="InterPro" id="IPR017853">
    <property type="entry name" value="GH"/>
</dbReference>
<feature type="signal peptide" evidence="9">
    <location>
        <begin position="1"/>
        <end position="22"/>
    </location>
</feature>
<organism evidence="12 13">
    <name type="scientific">Diaphorobacter ruginosibacter</name>
    <dbReference type="NCBI Taxonomy" id="1715720"/>
    <lineage>
        <taxon>Bacteria</taxon>
        <taxon>Pseudomonadati</taxon>
        <taxon>Pseudomonadota</taxon>
        <taxon>Betaproteobacteria</taxon>
        <taxon>Burkholderiales</taxon>
        <taxon>Comamonadaceae</taxon>
        <taxon>Diaphorobacter</taxon>
    </lineage>
</organism>
<comment type="similarity">
    <text evidence="2">Belongs to the glycosyl hydrolase 18 family. Chitinase class II subfamily.</text>
</comment>
<dbReference type="RefSeq" id="WP_187599533.1">
    <property type="nucleotide sequence ID" value="NZ_CP060714.1"/>
</dbReference>
<dbReference type="GO" id="GO:0006032">
    <property type="term" value="P:chitin catabolic process"/>
    <property type="evidence" value="ECO:0007669"/>
    <property type="project" value="UniProtKB-KW"/>
</dbReference>
<dbReference type="Pfam" id="PF07691">
    <property type="entry name" value="PA14"/>
    <property type="match status" value="1"/>
</dbReference>
<dbReference type="InterPro" id="IPR011583">
    <property type="entry name" value="Chitinase_II/V-like_cat"/>
</dbReference>
<dbReference type="KEGG" id="drg:H9K76_08495"/>
<feature type="region of interest" description="Disordered" evidence="8">
    <location>
        <begin position="156"/>
        <end position="191"/>
    </location>
</feature>
<dbReference type="Gene3D" id="3.20.20.80">
    <property type="entry name" value="Glycosidases"/>
    <property type="match status" value="1"/>
</dbReference>
<dbReference type="PROSITE" id="PS51257">
    <property type="entry name" value="PROKAR_LIPOPROTEIN"/>
    <property type="match status" value="1"/>
</dbReference>